<dbReference type="AlphaFoldDB" id="A0A2T3FQ62"/>
<keyword evidence="2" id="KW-1185">Reference proteome</keyword>
<gene>
    <name evidence="1" type="ORF">C7U56_05790</name>
</gene>
<evidence type="ECO:0000313" key="2">
    <source>
        <dbReference type="Proteomes" id="UP000241048"/>
    </source>
</evidence>
<reference evidence="1 2" key="1">
    <citation type="submission" date="2018-03" db="EMBL/GenBank/DDBJ databases">
        <title>Lachnoclostridium SNUG30386 gen.nov., sp.nov., isolated from human faeces.</title>
        <authorList>
            <person name="Seo B."/>
            <person name="Jeon K."/>
            <person name="Ko G."/>
        </authorList>
    </citation>
    <scope>NUCLEOTIDE SEQUENCE [LARGE SCALE GENOMIC DNA]</scope>
    <source>
        <strain evidence="1 2">SNUG30386</strain>
    </source>
</reference>
<dbReference type="GeneID" id="92823381"/>
<comment type="caution">
    <text evidence="1">The sequence shown here is derived from an EMBL/GenBank/DDBJ whole genome shotgun (WGS) entry which is preliminary data.</text>
</comment>
<protein>
    <submittedName>
        <fullName evidence="1">Complexin-2</fullName>
    </submittedName>
</protein>
<evidence type="ECO:0000313" key="1">
    <source>
        <dbReference type="EMBL" id="PST37422.1"/>
    </source>
</evidence>
<accession>A0A2T3FQ62</accession>
<name>A0A2T3FQ62_9CLOT</name>
<dbReference type="RefSeq" id="WP_008374025.1">
    <property type="nucleotide sequence ID" value="NZ_PYLO01000002.1"/>
</dbReference>
<dbReference type="EMBL" id="PYLO01000002">
    <property type="protein sequence ID" value="PST37422.1"/>
    <property type="molecule type" value="Genomic_DNA"/>
</dbReference>
<dbReference type="Proteomes" id="UP000241048">
    <property type="component" value="Unassembled WGS sequence"/>
</dbReference>
<proteinExistence type="predicted"/>
<sequence length="77" mass="9406">MKNVQIPYELFVSLLRYHLMEDDDCLNEIRQGLEQKLDSLVRHELYAKYKTAPTQEEREKARQEYLEKRGVSDNFRW</sequence>
<organism evidence="1 2">
    <name type="scientific">Clostridium fessum</name>
    <dbReference type="NCBI Taxonomy" id="2126740"/>
    <lineage>
        <taxon>Bacteria</taxon>
        <taxon>Bacillati</taxon>
        <taxon>Bacillota</taxon>
        <taxon>Clostridia</taxon>
        <taxon>Eubacteriales</taxon>
        <taxon>Clostridiaceae</taxon>
        <taxon>Clostridium</taxon>
    </lineage>
</organism>